<dbReference type="AlphaFoldDB" id="A0A178WFG0"/>
<keyword evidence="1" id="KW-0472">Membrane</keyword>
<feature type="transmembrane region" description="Helical" evidence="1">
    <location>
        <begin position="28"/>
        <end position="52"/>
    </location>
</feature>
<sequence length="116" mass="12883">MTSLFSKPRALTSHITNFKTYRPVIGKLHVATLTLLLFLIAAGIAVTSSLWLNKTTKAFDRPTLVATKPEPELEPPHETGVLVNCTSFLNQNRSGSCSRTPLLNKVILLLYFHDYA</sequence>
<gene>
    <name evidence="2" type="ordered locus">AXX17_At1g56870</name>
</gene>
<keyword evidence="1" id="KW-0812">Transmembrane</keyword>
<evidence type="ECO:0000313" key="2">
    <source>
        <dbReference type="EMBL" id="OAP16491.1"/>
    </source>
</evidence>
<reference evidence="3" key="1">
    <citation type="journal article" date="2016" name="Proc. Natl. Acad. Sci. U.S.A.">
        <title>Chromosome-level assembly of Arabidopsis thaliana Ler reveals the extent of translocation and inversion polymorphisms.</title>
        <authorList>
            <person name="Zapata L."/>
            <person name="Ding J."/>
            <person name="Willing E.M."/>
            <person name="Hartwig B."/>
            <person name="Bezdan D."/>
            <person name="Jiao W.B."/>
            <person name="Patel V."/>
            <person name="Velikkakam James G."/>
            <person name="Koornneef M."/>
            <person name="Ossowski S."/>
            <person name="Schneeberger K."/>
        </authorList>
    </citation>
    <scope>NUCLEOTIDE SEQUENCE [LARGE SCALE GENOMIC DNA]</scope>
    <source>
        <strain evidence="3">cv. Landsberg erecta</strain>
    </source>
</reference>
<evidence type="ECO:0000256" key="1">
    <source>
        <dbReference type="SAM" id="Phobius"/>
    </source>
</evidence>
<organism evidence="2 3">
    <name type="scientific">Arabidopsis thaliana</name>
    <name type="common">Mouse-ear cress</name>
    <dbReference type="NCBI Taxonomy" id="3702"/>
    <lineage>
        <taxon>Eukaryota</taxon>
        <taxon>Viridiplantae</taxon>
        <taxon>Streptophyta</taxon>
        <taxon>Embryophyta</taxon>
        <taxon>Tracheophyta</taxon>
        <taxon>Spermatophyta</taxon>
        <taxon>Magnoliopsida</taxon>
        <taxon>eudicotyledons</taxon>
        <taxon>Gunneridae</taxon>
        <taxon>Pentapetalae</taxon>
        <taxon>rosids</taxon>
        <taxon>malvids</taxon>
        <taxon>Brassicales</taxon>
        <taxon>Brassicaceae</taxon>
        <taxon>Camelineae</taxon>
        <taxon>Arabidopsis</taxon>
    </lineage>
</organism>
<keyword evidence="1" id="KW-1133">Transmembrane helix</keyword>
<name>A0A178WFG0_ARATH</name>
<dbReference type="EMBL" id="LUHQ01000001">
    <property type="protein sequence ID" value="OAP16491.1"/>
    <property type="molecule type" value="Genomic_DNA"/>
</dbReference>
<evidence type="ECO:0000313" key="3">
    <source>
        <dbReference type="Proteomes" id="UP000078284"/>
    </source>
</evidence>
<accession>A0A178WFG0</accession>
<proteinExistence type="predicted"/>
<evidence type="ECO:0008006" key="4">
    <source>
        <dbReference type="Google" id="ProtNLM"/>
    </source>
</evidence>
<comment type="caution">
    <text evidence="2">The sequence shown here is derived from an EMBL/GenBank/DDBJ whole genome shotgun (WGS) entry which is preliminary data.</text>
</comment>
<protein>
    <recommendedName>
        <fullName evidence="4">Transmembrane protein</fullName>
    </recommendedName>
</protein>
<dbReference type="Proteomes" id="UP000078284">
    <property type="component" value="Chromosome 1"/>
</dbReference>
<dbReference type="ExpressionAtlas" id="A0A178WFG0">
    <property type="expression patterns" value="baseline and differential"/>
</dbReference>